<dbReference type="PANTHER" id="PTHR22911">
    <property type="entry name" value="ACYL-MALONYL CONDENSING ENZYME-RELATED"/>
    <property type="match status" value="1"/>
</dbReference>
<dbReference type="SUPFAM" id="SSF103481">
    <property type="entry name" value="Multidrug resistance efflux transporter EmrE"/>
    <property type="match status" value="2"/>
</dbReference>
<keyword evidence="3" id="KW-1133">Transmembrane helix</keyword>
<feature type="domain" description="EamA" evidence="4">
    <location>
        <begin position="164"/>
        <end position="297"/>
    </location>
</feature>
<name>A0A7W1WRT6_9BACL</name>
<sequence>MLGASQTLARVKGFALVLTGAVLWGVSGTVAQHLFQNDGFTPEWLVVIRLLVSGILLLSAARFQNKHGLWAIWKSRHDRISLLLFGIIGMLGVQYTYFAAIQAGNAATATLLQYLAPVLITCYLAVRSRRLPSGKESVAVILALSGTFFLVTDGRVKDLSISEWALFWGIGSAFTLAFYTLQPSKLLAQWGATLVVGWGMIVGGVGFSFISPPWEIQGEWNLKTALFVVFVILFGTLIAFYCYLESLKYLRPSETSLLSCAEPLTAAIMSVVWLHVSFGTIEWMGALCIIATIILLSKSE</sequence>
<keyword evidence="3" id="KW-0472">Membrane</keyword>
<comment type="similarity">
    <text evidence="2">Belongs to the EamA transporter family.</text>
</comment>
<dbReference type="Pfam" id="PF00892">
    <property type="entry name" value="EamA"/>
    <property type="match status" value="2"/>
</dbReference>
<dbReference type="PANTHER" id="PTHR22911:SF79">
    <property type="entry name" value="MOBA-LIKE NTP TRANSFERASE DOMAIN-CONTAINING PROTEIN"/>
    <property type="match status" value="1"/>
</dbReference>
<organism evidence="5 6">
    <name type="scientific">Paenactinomyces guangxiensis</name>
    <dbReference type="NCBI Taxonomy" id="1490290"/>
    <lineage>
        <taxon>Bacteria</taxon>
        <taxon>Bacillati</taxon>
        <taxon>Bacillota</taxon>
        <taxon>Bacilli</taxon>
        <taxon>Bacillales</taxon>
        <taxon>Thermoactinomycetaceae</taxon>
        <taxon>Paenactinomyces</taxon>
    </lineage>
</organism>
<dbReference type="RefSeq" id="WP_181752103.1">
    <property type="nucleotide sequence ID" value="NZ_JACEIQ010000010.1"/>
</dbReference>
<feature type="transmembrane region" description="Helical" evidence="3">
    <location>
        <begin position="44"/>
        <end position="61"/>
    </location>
</feature>
<dbReference type="Proteomes" id="UP000535491">
    <property type="component" value="Unassembled WGS sequence"/>
</dbReference>
<keyword evidence="3" id="KW-0812">Transmembrane</keyword>
<feature type="domain" description="EamA" evidence="4">
    <location>
        <begin position="12"/>
        <end position="151"/>
    </location>
</feature>
<comment type="subcellular location">
    <subcellularLocation>
        <location evidence="1">Endomembrane system</location>
        <topology evidence="1">Multi-pass membrane protein</topology>
    </subcellularLocation>
</comment>
<dbReference type="InterPro" id="IPR000620">
    <property type="entry name" value="EamA_dom"/>
</dbReference>
<evidence type="ECO:0000313" key="5">
    <source>
        <dbReference type="EMBL" id="MBA4494865.1"/>
    </source>
</evidence>
<reference evidence="5 6" key="1">
    <citation type="submission" date="2020-07" db="EMBL/GenBank/DDBJ databases">
        <authorList>
            <person name="Feng H."/>
        </authorList>
    </citation>
    <scope>NUCLEOTIDE SEQUENCE [LARGE SCALE GENOMIC DNA]</scope>
    <source>
        <strain evidence="6">s-10</strain>
    </source>
</reference>
<feature type="transmembrane region" description="Helical" evidence="3">
    <location>
        <begin position="222"/>
        <end position="244"/>
    </location>
</feature>
<evidence type="ECO:0000256" key="3">
    <source>
        <dbReference type="SAM" id="Phobius"/>
    </source>
</evidence>
<dbReference type="InterPro" id="IPR037185">
    <property type="entry name" value="EmrE-like"/>
</dbReference>
<comment type="caution">
    <text evidence="5">The sequence shown here is derived from an EMBL/GenBank/DDBJ whole genome shotgun (WGS) entry which is preliminary data.</text>
</comment>
<feature type="transmembrane region" description="Helical" evidence="3">
    <location>
        <begin position="138"/>
        <end position="155"/>
    </location>
</feature>
<dbReference type="GO" id="GO:0016020">
    <property type="term" value="C:membrane"/>
    <property type="evidence" value="ECO:0007669"/>
    <property type="project" value="InterPro"/>
</dbReference>
<gene>
    <name evidence="5" type="ORF">H1191_11155</name>
</gene>
<evidence type="ECO:0000259" key="4">
    <source>
        <dbReference type="Pfam" id="PF00892"/>
    </source>
</evidence>
<dbReference type="Gene3D" id="1.10.3730.20">
    <property type="match status" value="1"/>
</dbReference>
<dbReference type="EMBL" id="JACEIQ010000010">
    <property type="protein sequence ID" value="MBA4494865.1"/>
    <property type="molecule type" value="Genomic_DNA"/>
</dbReference>
<keyword evidence="6" id="KW-1185">Reference proteome</keyword>
<feature type="transmembrane region" description="Helical" evidence="3">
    <location>
        <begin position="82"/>
        <end position="100"/>
    </location>
</feature>
<feature type="transmembrane region" description="Helical" evidence="3">
    <location>
        <begin position="186"/>
        <end position="210"/>
    </location>
</feature>
<proteinExistence type="inferred from homology"/>
<feature type="transmembrane region" description="Helical" evidence="3">
    <location>
        <begin position="280"/>
        <end position="297"/>
    </location>
</feature>
<accession>A0A7W1WRT6</accession>
<feature type="transmembrane region" description="Helical" evidence="3">
    <location>
        <begin position="161"/>
        <end position="179"/>
    </location>
</feature>
<dbReference type="AlphaFoldDB" id="A0A7W1WRT6"/>
<feature type="transmembrane region" description="Helical" evidence="3">
    <location>
        <begin position="106"/>
        <end position="126"/>
    </location>
</feature>
<evidence type="ECO:0000256" key="2">
    <source>
        <dbReference type="ARBA" id="ARBA00007362"/>
    </source>
</evidence>
<evidence type="ECO:0000313" key="6">
    <source>
        <dbReference type="Proteomes" id="UP000535491"/>
    </source>
</evidence>
<evidence type="ECO:0000256" key="1">
    <source>
        <dbReference type="ARBA" id="ARBA00004127"/>
    </source>
</evidence>
<protein>
    <submittedName>
        <fullName evidence="5">EamA family transporter</fullName>
    </submittedName>
</protein>